<evidence type="ECO:0000313" key="1">
    <source>
        <dbReference type="EMBL" id="ANB50872.1"/>
    </source>
</evidence>
<organism evidence="1 2">
    <name type="scientific">Powai lake megavirus</name>
    <dbReference type="NCBI Taxonomy" id="1842663"/>
    <lineage>
        <taxon>Viruses</taxon>
        <taxon>Varidnaviria</taxon>
        <taxon>Bamfordvirae</taxon>
        <taxon>Nucleocytoviricota</taxon>
        <taxon>Megaviricetes</taxon>
        <taxon>Imitervirales</taxon>
        <taxon>Mimiviridae</taxon>
        <taxon>Megamimivirinae</taxon>
        <taxon>Megavirus</taxon>
        <taxon>Megavirus powaiense</taxon>
    </lineage>
</organism>
<dbReference type="InterPro" id="IPR027417">
    <property type="entry name" value="P-loop_NTPase"/>
</dbReference>
<protein>
    <submittedName>
        <fullName evidence="1">Uncharacterized protein</fullName>
    </submittedName>
</protein>
<dbReference type="GeneID" id="80513234"/>
<name>A0A167RME6_9VIRU</name>
<proteinExistence type="predicted"/>
<sequence>MEKNCVQHFLIPGGMRTCVEEYQPEKISIEPLTNNIINNIVAIIGKRGTGKTNVVNSLINDVLVKNSDIEFEILIVSPNPYNMELYKDAVHTPKYLNRIIKYCQDNPLVQKILIIDDYVKSYGSNLCDFFMNRKLLPNTTLIITSQILKNFTQNMRSNTDYFLFAKPDSKSDMKSIYDSFMSLGMNYRNFENIFDTTTNNFNFFGLSTSLKYPNNLTSYKSNLDNNNNKNYKCIDVSKLPQIDNIGEKKRIIREINHIKSTLSDLIIKLDDLIIDLDEICGD</sequence>
<dbReference type="EMBL" id="KU877344">
    <property type="protein sequence ID" value="ANB50872.1"/>
    <property type="molecule type" value="Genomic_DNA"/>
</dbReference>
<keyword evidence="2" id="KW-1185">Reference proteome</keyword>
<dbReference type="RefSeq" id="YP_010776623.1">
    <property type="nucleotide sequence ID" value="NC_075034.1"/>
</dbReference>
<reference evidence="1 2" key="1">
    <citation type="journal article" date="2016" name="Genome Announc.">
        <title>Complete Genome Sequence of a New Megavirus Family Member Isolated from an Inland Water Lake for the First Time in India.</title>
        <authorList>
            <person name="Chatterjee A."/>
            <person name="Ali F."/>
            <person name="Bange D."/>
            <person name="Kondabagil K."/>
        </authorList>
    </citation>
    <scope>NUCLEOTIDE SEQUENCE [LARGE SCALE GENOMIC DNA]</scope>
    <source>
        <strain evidence="1">1</strain>
    </source>
</reference>
<dbReference type="Proteomes" id="UP000241365">
    <property type="component" value="Segment"/>
</dbReference>
<dbReference type="SUPFAM" id="SSF52540">
    <property type="entry name" value="P-loop containing nucleoside triphosphate hydrolases"/>
    <property type="match status" value="1"/>
</dbReference>
<dbReference type="KEGG" id="vg:80513234"/>
<evidence type="ECO:0000313" key="2">
    <source>
        <dbReference type="Proteomes" id="UP000241365"/>
    </source>
</evidence>
<accession>A0A167RME6</accession>